<sequence length="99" mass="10618">MNINVTNTPDLLTIALAGRLDTATSPDFDNQVAQYLTPANVKDIVIDCSELEYISSAGLRSLIIVLKAAKGAGHTVRLTGVKEQIRTVLDMTGISSLFK</sequence>
<proteinExistence type="predicted"/>
<reference evidence="1" key="1">
    <citation type="submission" date="2019-04" db="EMBL/GenBank/DDBJ databases">
        <title>Microbes associate with the intestines of laboratory mice.</title>
        <authorList>
            <person name="Navarre W."/>
            <person name="Wong E."/>
            <person name="Huang K."/>
            <person name="Tropini C."/>
            <person name="Ng K."/>
            <person name="Yu B."/>
        </authorList>
    </citation>
    <scope>NUCLEOTIDE SEQUENCE</scope>
    <source>
        <strain evidence="1">NM04_E33</strain>
    </source>
</reference>
<evidence type="ECO:0000313" key="1">
    <source>
        <dbReference type="EMBL" id="TGY80818.1"/>
    </source>
</evidence>
<dbReference type="EMBL" id="SRYB01000001">
    <property type="protein sequence ID" value="TGY80818.1"/>
    <property type="molecule type" value="Genomic_DNA"/>
</dbReference>
<organism evidence="1 2">
    <name type="scientific">Lepagella muris</name>
    <dbReference type="NCBI Taxonomy" id="3032870"/>
    <lineage>
        <taxon>Bacteria</taxon>
        <taxon>Pseudomonadati</taxon>
        <taxon>Bacteroidota</taxon>
        <taxon>Bacteroidia</taxon>
        <taxon>Bacteroidales</taxon>
        <taxon>Muribaculaceae</taxon>
        <taxon>Lepagella</taxon>
    </lineage>
</organism>
<dbReference type="Proteomes" id="UP000306319">
    <property type="component" value="Unassembled WGS sequence"/>
</dbReference>
<evidence type="ECO:0000313" key="2">
    <source>
        <dbReference type="Proteomes" id="UP000306319"/>
    </source>
</evidence>
<accession>A0AC61RIK5</accession>
<protein>
    <submittedName>
        <fullName evidence="1">Anti-sigma factor antagonist</fullName>
    </submittedName>
</protein>
<gene>
    <name evidence="1" type="ORF">E5331_00115</name>
</gene>
<name>A0AC61RIK5_9BACT</name>
<comment type="caution">
    <text evidence="1">The sequence shown here is derived from an EMBL/GenBank/DDBJ whole genome shotgun (WGS) entry which is preliminary data.</text>
</comment>
<keyword evidence="2" id="KW-1185">Reference proteome</keyword>